<dbReference type="GeneID" id="19152402"/>
<accession>W6YG83</accession>
<dbReference type="RefSeq" id="XP_007709059.1">
    <property type="nucleotide sequence ID" value="XM_007710869.1"/>
</dbReference>
<protein>
    <submittedName>
        <fullName evidence="1">Uncharacterized protein</fullName>
    </submittedName>
</protein>
<organism evidence="1 2">
    <name type="scientific">Cochliobolus carbonum (strain 26-R-13)</name>
    <name type="common">Maize leaf spot fungus</name>
    <name type="synonym">Bipolaris zeicola</name>
    <dbReference type="NCBI Taxonomy" id="930089"/>
    <lineage>
        <taxon>Eukaryota</taxon>
        <taxon>Fungi</taxon>
        <taxon>Dikarya</taxon>
        <taxon>Ascomycota</taxon>
        <taxon>Pezizomycotina</taxon>
        <taxon>Dothideomycetes</taxon>
        <taxon>Pleosporomycetidae</taxon>
        <taxon>Pleosporales</taxon>
        <taxon>Pleosporineae</taxon>
        <taxon>Pleosporaceae</taxon>
        <taxon>Bipolaris</taxon>
    </lineage>
</organism>
<reference evidence="1 2" key="1">
    <citation type="journal article" date="2013" name="PLoS Genet.">
        <title>Comparative genome structure, secondary metabolite, and effector coding capacity across Cochliobolus pathogens.</title>
        <authorList>
            <person name="Condon B.J."/>
            <person name="Leng Y."/>
            <person name="Wu D."/>
            <person name="Bushley K.E."/>
            <person name="Ohm R.A."/>
            <person name="Otillar R."/>
            <person name="Martin J."/>
            <person name="Schackwitz W."/>
            <person name="Grimwood J."/>
            <person name="MohdZainudin N."/>
            <person name="Xue C."/>
            <person name="Wang R."/>
            <person name="Manning V.A."/>
            <person name="Dhillon B."/>
            <person name="Tu Z.J."/>
            <person name="Steffenson B.J."/>
            <person name="Salamov A."/>
            <person name="Sun H."/>
            <person name="Lowry S."/>
            <person name="LaButti K."/>
            <person name="Han J."/>
            <person name="Copeland A."/>
            <person name="Lindquist E."/>
            <person name="Barry K."/>
            <person name="Schmutz J."/>
            <person name="Baker S.E."/>
            <person name="Ciuffetti L.M."/>
            <person name="Grigoriev I.V."/>
            <person name="Zhong S."/>
            <person name="Turgeon B.G."/>
        </authorList>
    </citation>
    <scope>NUCLEOTIDE SEQUENCE [LARGE SCALE GENOMIC DNA]</scope>
    <source>
        <strain evidence="1 2">26-R-13</strain>
    </source>
</reference>
<keyword evidence="2" id="KW-1185">Reference proteome</keyword>
<name>W6YG83_COCC2</name>
<dbReference type="HOGENOM" id="CLU_2573557_0_0_1"/>
<gene>
    <name evidence="1" type="ORF">COCCADRAFT_87651</name>
</gene>
<proteinExistence type="predicted"/>
<evidence type="ECO:0000313" key="1">
    <source>
        <dbReference type="EMBL" id="EUC36653.1"/>
    </source>
</evidence>
<feature type="non-terminal residue" evidence="1">
    <location>
        <position position="1"/>
    </location>
</feature>
<dbReference type="EMBL" id="KI964559">
    <property type="protein sequence ID" value="EUC36653.1"/>
    <property type="molecule type" value="Genomic_DNA"/>
</dbReference>
<evidence type="ECO:0000313" key="2">
    <source>
        <dbReference type="Proteomes" id="UP000053841"/>
    </source>
</evidence>
<dbReference type="KEGG" id="bze:COCCADRAFT_87651"/>
<dbReference type="AlphaFoldDB" id="W6YG83"/>
<sequence>LGYARYVLRCGLDEAGSWSQGPHCRCHCERCARSRIWDFFFLFCIPKSAVEVRNGGDVVACESKRRSRSWIQKSRVESSRW</sequence>
<dbReference type="Proteomes" id="UP000053841">
    <property type="component" value="Unassembled WGS sequence"/>
</dbReference>